<evidence type="ECO:0000313" key="5">
    <source>
        <dbReference type="Proteomes" id="UP000300879"/>
    </source>
</evidence>
<gene>
    <name evidence="4" type="ORF">E6C60_2130</name>
</gene>
<dbReference type="KEGG" id="palo:E6C60_2130"/>
<keyword evidence="2" id="KW-0472">Membrane</keyword>
<keyword evidence="5" id="KW-1185">Reference proteome</keyword>
<keyword evidence="2" id="KW-1133">Transmembrane helix</keyword>
<dbReference type="InterPro" id="IPR025377">
    <property type="entry name" value="DUF4367"/>
</dbReference>
<dbReference type="RefSeq" id="WP_138225811.1">
    <property type="nucleotide sequence ID" value="NZ_CP040396.1"/>
</dbReference>
<dbReference type="EMBL" id="CP040396">
    <property type="protein sequence ID" value="QCT02845.1"/>
    <property type="molecule type" value="Genomic_DNA"/>
</dbReference>
<sequence length="285" mass="31776">MSNEKFEDGFDPAFDEAFDKAFDEAFESAASKMDSPYPVPTSKVESWQKVKQQLDQQHKVRKRVKRYQIAGIIAASIAGGAIIFSPPAVTQAISPLYQQVKDWGDGIITIVSGRDEPVSENESKAKTLPPPDYRDDEPAQLHPNEGQVTIPEVDNTTYTWDEIQEKLTFAMPELGYIPDGYRYEEALPHVVKRDDPIGMLTMVYTNDQGDRLTFDFYDLSDGKKVSIGVLGELSEITLASGVTAQIKETSTGYNQLDFVDNNVRTLITAPVTREELIAIADGMQR</sequence>
<evidence type="ECO:0000256" key="1">
    <source>
        <dbReference type="SAM" id="MobiDB-lite"/>
    </source>
</evidence>
<feature type="domain" description="DUF4367" evidence="3">
    <location>
        <begin position="172"/>
        <end position="283"/>
    </location>
</feature>
<evidence type="ECO:0000259" key="3">
    <source>
        <dbReference type="Pfam" id="PF14285"/>
    </source>
</evidence>
<evidence type="ECO:0000256" key="2">
    <source>
        <dbReference type="SAM" id="Phobius"/>
    </source>
</evidence>
<evidence type="ECO:0000313" key="4">
    <source>
        <dbReference type="EMBL" id="QCT02845.1"/>
    </source>
</evidence>
<proteinExistence type="predicted"/>
<reference evidence="4 5" key="1">
    <citation type="submission" date="2019-05" db="EMBL/GenBank/DDBJ databases">
        <authorList>
            <person name="Chen C."/>
        </authorList>
    </citation>
    <scope>NUCLEOTIDE SEQUENCE [LARGE SCALE GENOMIC DNA]</scope>
    <source>
        <strain evidence="4 5">HB172198</strain>
    </source>
</reference>
<keyword evidence="2" id="KW-0812">Transmembrane</keyword>
<feature type="transmembrane region" description="Helical" evidence="2">
    <location>
        <begin position="69"/>
        <end position="89"/>
    </location>
</feature>
<feature type="region of interest" description="Disordered" evidence="1">
    <location>
        <begin position="113"/>
        <end position="144"/>
    </location>
</feature>
<protein>
    <submittedName>
        <fullName evidence="4">Tat pathway signal sequence domain protein</fullName>
    </submittedName>
</protein>
<name>A0A4P8XKD8_9BACL</name>
<feature type="compositionally biased region" description="Basic and acidic residues" evidence="1">
    <location>
        <begin position="113"/>
        <end position="125"/>
    </location>
</feature>
<dbReference type="Pfam" id="PF14285">
    <property type="entry name" value="DUF4367"/>
    <property type="match status" value="1"/>
</dbReference>
<dbReference type="Proteomes" id="UP000300879">
    <property type="component" value="Chromosome"/>
</dbReference>
<organism evidence="4 5">
    <name type="scientific">Paenibacillus algicola</name>
    <dbReference type="NCBI Taxonomy" id="2565926"/>
    <lineage>
        <taxon>Bacteria</taxon>
        <taxon>Bacillati</taxon>
        <taxon>Bacillota</taxon>
        <taxon>Bacilli</taxon>
        <taxon>Bacillales</taxon>
        <taxon>Paenibacillaceae</taxon>
        <taxon>Paenibacillus</taxon>
    </lineage>
</organism>
<accession>A0A4P8XKD8</accession>
<dbReference type="OrthoDB" id="2599781at2"/>
<dbReference type="AlphaFoldDB" id="A0A4P8XKD8"/>